<dbReference type="Pfam" id="PF03965">
    <property type="entry name" value="Penicillinase_R"/>
    <property type="match status" value="1"/>
</dbReference>
<comment type="similarity">
    <text evidence="1">Belongs to the BlaI transcriptional regulatory family.</text>
</comment>
<dbReference type="Proteomes" id="UP000636891">
    <property type="component" value="Unassembled WGS sequence"/>
</dbReference>
<reference evidence="5 6" key="1">
    <citation type="submission" date="2020-08" db="EMBL/GenBank/DDBJ databases">
        <title>Genome public.</title>
        <authorList>
            <person name="Liu C."/>
            <person name="Sun Q."/>
        </authorList>
    </citation>
    <scope>NUCLEOTIDE SEQUENCE [LARGE SCALE GENOMIC DNA]</scope>
    <source>
        <strain evidence="5 6">New-7</strain>
    </source>
</reference>
<organism evidence="5 6">
    <name type="scientific">Alistipes hominis</name>
    <dbReference type="NCBI Taxonomy" id="2763015"/>
    <lineage>
        <taxon>Bacteria</taxon>
        <taxon>Pseudomonadati</taxon>
        <taxon>Bacteroidota</taxon>
        <taxon>Bacteroidia</taxon>
        <taxon>Bacteroidales</taxon>
        <taxon>Rikenellaceae</taxon>
        <taxon>Alistipes</taxon>
    </lineage>
</organism>
<keyword evidence="6" id="KW-1185">Reference proteome</keyword>
<evidence type="ECO:0000313" key="6">
    <source>
        <dbReference type="Proteomes" id="UP000636891"/>
    </source>
</evidence>
<sequence length="124" mass="14617">MKHLTNREEEIMEQFWDRGPLFINDILKALGDLKLHYNTVSTVVRGLEDKGFVDHEQFGNTYRYFPVISREDFSRMSLQNIVGKYFNHSYASVLSMFVEEEKISAEEIRELIAQVEAHSQKEKK</sequence>
<keyword evidence="4" id="KW-0804">Transcription</keyword>
<comment type="caution">
    <text evidence="5">The sequence shown here is derived from an EMBL/GenBank/DDBJ whole genome shotgun (WGS) entry which is preliminary data.</text>
</comment>
<dbReference type="Gene3D" id="1.10.4040.10">
    <property type="entry name" value="Penicillinase repressor domain"/>
    <property type="match status" value="1"/>
</dbReference>
<keyword evidence="2" id="KW-0805">Transcription regulation</keyword>
<evidence type="ECO:0000256" key="3">
    <source>
        <dbReference type="ARBA" id="ARBA00023125"/>
    </source>
</evidence>
<accession>A0ABR7CJ98</accession>
<dbReference type="InterPro" id="IPR036390">
    <property type="entry name" value="WH_DNA-bd_sf"/>
</dbReference>
<gene>
    <name evidence="5" type="ORF">H8S08_01690</name>
</gene>
<evidence type="ECO:0000256" key="2">
    <source>
        <dbReference type="ARBA" id="ARBA00023015"/>
    </source>
</evidence>
<protein>
    <submittedName>
        <fullName evidence="5">BlaI/MecI/CopY family transcriptional regulator</fullName>
    </submittedName>
</protein>
<keyword evidence="3" id="KW-0238">DNA-binding</keyword>
<proteinExistence type="inferred from homology"/>
<dbReference type="InterPro" id="IPR036388">
    <property type="entry name" value="WH-like_DNA-bd_sf"/>
</dbReference>
<evidence type="ECO:0000256" key="4">
    <source>
        <dbReference type="ARBA" id="ARBA00023163"/>
    </source>
</evidence>
<dbReference type="Gene3D" id="1.10.10.10">
    <property type="entry name" value="Winged helix-like DNA-binding domain superfamily/Winged helix DNA-binding domain"/>
    <property type="match status" value="1"/>
</dbReference>
<name>A0ABR7CJ98_9BACT</name>
<dbReference type="EMBL" id="JACOOK010000001">
    <property type="protein sequence ID" value="MBC5615733.1"/>
    <property type="molecule type" value="Genomic_DNA"/>
</dbReference>
<dbReference type="InterPro" id="IPR005650">
    <property type="entry name" value="BlaI_family"/>
</dbReference>
<dbReference type="SUPFAM" id="SSF46785">
    <property type="entry name" value="Winged helix' DNA-binding domain"/>
    <property type="match status" value="1"/>
</dbReference>
<dbReference type="PIRSF" id="PIRSF019455">
    <property type="entry name" value="CopR_AtkY"/>
    <property type="match status" value="1"/>
</dbReference>
<evidence type="ECO:0000313" key="5">
    <source>
        <dbReference type="EMBL" id="MBC5615733.1"/>
    </source>
</evidence>
<dbReference type="RefSeq" id="WP_055205490.1">
    <property type="nucleotide sequence ID" value="NZ_JACOOK010000001.1"/>
</dbReference>
<evidence type="ECO:0000256" key="1">
    <source>
        <dbReference type="ARBA" id="ARBA00011046"/>
    </source>
</evidence>